<accession>A0A7G3GFC2</accession>
<protein>
    <submittedName>
        <fullName evidence="2">Uncharacterized protein</fullName>
    </submittedName>
</protein>
<gene>
    <name evidence="2" type="ORF">C1H71_09700</name>
</gene>
<feature type="transmembrane region" description="Helical" evidence="1">
    <location>
        <begin position="16"/>
        <end position="34"/>
    </location>
</feature>
<dbReference type="KEGG" id="ifl:C1H71_09700"/>
<dbReference type="Gene3D" id="2.60.320.10">
    <property type="entry name" value="N-utilization substance G protein NusG, insert domain"/>
    <property type="match status" value="1"/>
</dbReference>
<organism evidence="2 3">
    <name type="scientific">Iodobacter fluviatilis</name>
    <dbReference type="NCBI Taxonomy" id="537"/>
    <lineage>
        <taxon>Bacteria</taxon>
        <taxon>Pseudomonadati</taxon>
        <taxon>Pseudomonadota</taxon>
        <taxon>Betaproteobacteria</taxon>
        <taxon>Neisseriales</taxon>
        <taxon>Chitinibacteraceae</taxon>
        <taxon>Iodobacter</taxon>
    </lineage>
</organism>
<dbReference type="EMBL" id="CP025781">
    <property type="protein sequence ID" value="QBC45693.1"/>
    <property type="molecule type" value="Genomic_DNA"/>
</dbReference>
<evidence type="ECO:0000313" key="3">
    <source>
        <dbReference type="Proteomes" id="UP000515917"/>
    </source>
</evidence>
<evidence type="ECO:0000313" key="2">
    <source>
        <dbReference type="EMBL" id="QBC45693.1"/>
    </source>
</evidence>
<reference evidence="2 3" key="1">
    <citation type="submission" date="2018-01" db="EMBL/GenBank/DDBJ databases">
        <title>Genome sequence of Iodobacter sp. strain PCH194 isolated from Indian Trans-Himalaya.</title>
        <authorList>
            <person name="Kumar V."/>
            <person name="Thakur V."/>
            <person name="Kumar S."/>
            <person name="Singh D."/>
        </authorList>
    </citation>
    <scope>NUCLEOTIDE SEQUENCE [LARGE SCALE GENOMIC DNA]</scope>
    <source>
        <strain evidence="2 3">PCH194</strain>
    </source>
</reference>
<dbReference type="Proteomes" id="UP000515917">
    <property type="component" value="Chromosome"/>
</dbReference>
<keyword evidence="1" id="KW-0472">Membrane</keyword>
<dbReference type="AlphaFoldDB" id="A0A7G3GFC2"/>
<keyword evidence="3" id="KW-1185">Reference proteome</keyword>
<dbReference type="CDD" id="cd09910">
    <property type="entry name" value="NGN-insert_like"/>
    <property type="match status" value="1"/>
</dbReference>
<dbReference type="InterPro" id="IPR038690">
    <property type="entry name" value="NusG_2_sf"/>
</dbReference>
<name>A0A7G3GFC2_9NEIS</name>
<evidence type="ECO:0000256" key="1">
    <source>
        <dbReference type="SAM" id="Phobius"/>
    </source>
</evidence>
<sequence length="129" mass="14373">MGEGRGNNKIMRPGDWPFFCLALALVAYLAAWSWQQDGATRVRVYQEGKIFAEVDLSAERKLQVAGPLGMTSIEIKAGRVRISADPSPRQYCVRMGWLDQAGQMAICLPNRISIELLGARPHDFDSLSY</sequence>
<keyword evidence="1" id="KW-1133">Transmembrane helix</keyword>
<proteinExistence type="predicted"/>
<keyword evidence="1" id="KW-0812">Transmembrane</keyword>
<dbReference type="Pfam" id="PF07009">
    <property type="entry name" value="NusG_II"/>
    <property type="match status" value="1"/>
</dbReference>